<reference evidence="1" key="1">
    <citation type="submission" date="2020-07" db="EMBL/GenBank/DDBJ databases">
        <title>Multicomponent nature underlies the extraordinary mechanical properties of spider dragline silk.</title>
        <authorList>
            <person name="Kono N."/>
            <person name="Nakamura H."/>
            <person name="Mori M."/>
            <person name="Yoshida Y."/>
            <person name="Ohtoshi R."/>
            <person name="Malay A.D."/>
            <person name="Moran D.A.P."/>
            <person name="Tomita M."/>
            <person name="Numata K."/>
            <person name="Arakawa K."/>
        </authorList>
    </citation>
    <scope>NUCLEOTIDE SEQUENCE</scope>
</reference>
<protein>
    <submittedName>
        <fullName evidence="1">Uncharacterized protein</fullName>
    </submittedName>
</protein>
<accession>A0A8X6EX85</accession>
<dbReference type="EMBL" id="BMAO01009958">
    <property type="protein sequence ID" value="GFQ63792.1"/>
    <property type="molecule type" value="Genomic_DNA"/>
</dbReference>
<keyword evidence="2" id="KW-1185">Reference proteome</keyword>
<name>A0A8X6EX85_TRICU</name>
<dbReference type="AlphaFoldDB" id="A0A8X6EX85"/>
<gene>
    <name evidence="1" type="ORF">TNCT_215131</name>
</gene>
<comment type="caution">
    <text evidence="1">The sequence shown here is derived from an EMBL/GenBank/DDBJ whole genome shotgun (WGS) entry which is preliminary data.</text>
</comment>
<sequence length="152" mass="17374">MCIKCGDNHRTLDCPKKVRSEIPHCINCNENGHIASHRKCNKFPKPRKIDKQTNETKYTPIPPNTRTVTADVSYASVCRNEPNNQMAPREEIAASSAKSFNEKERISLPSDSNMNFGNFAVYIAELQNITSKFPEIFQALRRCQKLKMIMKN</sequence>
<dbReference type="OrthoDB" id="10035396at2759"/>
<evidence type="ECO:0000313" key="1">
    <source>
        <dbReference type="EMBL" id="GFQ63792.1"/>
    </source>
</evidence>
<evidence type="ECO:0000313" key="2">
    <source>
        <dbReference type="Proteomes" id="UP000887116"/>
    </source>
</evidence>
<proteinExistence type="predicted"/>
<dbReference type="Proteomes" id="UP000887116">
    <property type="component" value="Unassembled WGS sequence"/>
</dbReference>
<organism evidence="1 2">
    <name type="scientific">Trichonephila clavata</name>
    <name type="common">Joro spider</name>
    <name type="synonym">Nephila clavata</name>
    <dbReference type="NCBI Taxonomy" id="2740835"/>
    <lineage>
        <taxon>Eukaryota</taxon>
        <taxon>Metazoa</taxon>
        <taxon>Ecdysozoa</taxon>
        <taxon>Arthropoda</taxon>
        <taxon>Chelicerata</taxon>
        <taxon>Arachnida</taxon>
        <taxon>Araneae</taxon>
        <taxon>Araneomorphae</taxon>
        <taxon>Entelegynae</taxon>
        <taxon>Araneoidea</taxon>
        <taxon>Nephilidae</taxon>
        <taxon>Trichonephila</taxon>
    </lineage>
</organism>